<dbReference type="PROSITE" id="PS51257">
    <property type="entry name" value="PROKAR_LIPOPROTEIN"/>
    <property type="match status" value="1"/>
</dbReference>
<organism evidence="3 4">
    <name type="scientific">Chitinophaga dinghuensis</name>
    <dbReference type="NCBI Taxonomy" id="1539050"/>
    <lineage>
        <taxon>Bacteria</taxon>
        <taxon>Pseudomonadati</taxon>
        <taxon>Bacteroidota</taxon>
        <taxon>Chitinophagia</taxon>
        <taxon>Chitinophagales</taxon>
        <taxon>Chitinophagaceae</taxon>
        <taxon>Chitinophaga</taxon>
    </lineage>
</organism>
<dbReference type="RefSeq" id="WP_111592945.1">
    <property type="nucleotide sequence ID" value="NZ_QLMA01000005.1"/>
</dbReference>
<dbReference type="Proteomes" id="UP000249819">
    <property type="component" value="Unassembled WGS sequence"/>
</dbReference>
<proteinExistence type="predicted"/>
<feature type="domain" description="DUF3347" evidence="2">
    <location>
        <begin position="54"/>
        <end position="144"/>
    </location>
</feature>
<accession>A0A327VV99</accession>
<comment type="caution">
    <text evidence="3">The sequence shown here is derived from an EMBL/GenBank/DDBJ whole genome shotgun (WGS) entry which is preliminary data.</text>
</comment>
<gene>
    <name evidence="3" type="ORF">CLV59_10512</name>
</gene>
<evidence type="ECO:0000313" key="4">
    <source>
        <dbReference type="Proteomes" id="UP000249819"/>
    </source>
</evidence>
<keyword evidence="1" id="KW-0732">Signal</keyword>
<name>A0A327VV99_9BACT</name>
<dbReference type="AlphaFoldDB" id="A0A327VV99"/>
<dbReference type="Pfam" id="PF11827">
    <property type="entry name" value="DUF3347"/>
    <property type="match status" value="1"/>
</dbReference>
<keyword evidence="4" id="KW-1185">Reference proteome</keyword>
<dbReference type="OrthoDB" id="5513217at2"/>
<feature type="signal peptide" evidence="1">
    <location>
        <begin position="1"/>
        <end position="25"/>
    </location>
</feature>
<protein>
    <submittedName>
        <fullName evidence="3">Uncharacterized protein DUF3347</fullName>
    </submittedName>
</protein>
<reference evidence="3 4" key="1">
    <citation type="submission" date="2018-06" db="EMBL/GenBank/DDBJ databases">
        <title>Genomic Encyclopedia of Archaeal and Bacterial Type Strains, Phase II (KMG-II): from individual species to whole genera.</title>
        <authorList>
            <person name="Goeker M."/>
        </authorList>
    </citation>
    <scope>NUCLEOTIDE SEQUENCE [LARGE SCALE GENOMIC DNA]</scope>
    <source>
        <strain evidence="3 4">DSM 29821</strain>
    </source>
</reference>
<evidence type="ECO:0000259" key="2">
    <source>
        <dbReference type="Pfam" id="PF11827"/>
    </source>
</evidence>
<sequence length="195" mass="21160">MKLKIYASISALVLTSALFSCQQQAPKTEEAAQLPVAALQAPYSQVWYDSLNQVMTAYYSLSAAMVKADTAGATVAGQALKQHVDSLPYIQLQMDSAHLANLSGIGGSISAELVGLQGETGIEGKRESFQMVSDMLFDLVKATGFKGHTVYRQFCPMAFDDKGAYWLSETRKITNPYFGAKMLDCGSTNDSLIYK</sequence>
<dbReference type="EMBL" id="QLMA01000005">
    <property type="protein sequence ID" value="RAJ79907.1"/>
    <property type="molecule type" value="Genomic_DNA"/>
</dbReference>
<feature type="chain" id="PRO_5016360720" evidence="1">
    <location>
        <begin position="26"/>
        <end position="195"/>
    </location>
</feature>
<evidence type="ECO:0000313" key="3">
    <source>
        <dbReference type="EMBL" id="RAJ79907.1"/>
    </source>
</evidence>
<evidence type="ECO:0000256" key="1">
    <source>
        <dbReference type="SAM" id="SignalP"/>
    </source>
</evidence>
<dbReference type="InterPro" id="IPR021782">
    <property type="entry name" value="DUF3347"/>
</dbReference>